<dbReference type="EMBL" id="JBHMFA010000006">
    <property type="protein sequence ID" value="MFB9105375.1"/>
    <property type="molecule type" value="Genomic_DNA"/>
</dbReference>
<reference evidence="1 2" key="1">
    <citation type="submission" date="2024-09" db="EMBL/GenBank/DDBJ databases">
        <authorList>
            <person name="Sun Q."/>
            <person name="Mori K."/>
        </authorList>
    </citation>
    <scope>NUCLEOTIDE SEQUENCE [LARGE SCALE GENOMIC DNA]</scope>
    <source>
        <strain evidence="1 2">CECT 8300</strain>
    </source>
</reference>
<dbReference type="InterPro" id="IPR046290">
    <property type="entry name" value="DUF6327"/>
</dbReference>
<keyword evidence="2" id="KW-1185">Reference proteome</keyword>
<comment type="caution">
    <text evidence="1">The sequence shown here is derived from an EMBL/GenBank/DDBJ whole genome shotgun (WGS) entry which is preliminary data.</text>
</comment>
<evidence type="ECO:0000313" key="1">
    <source>
        <dbReference type="EMBL" id="MFB9105375.1"/>
    </source>
</evidence>
<accession>A0ABV5H0F1</accession>
<dbReference type="Proteomes" id="UP001589590">
    <property type="component" value="Unassembled WGS sequence"/>
</dbReference>
<gene>
    <name evidence="1" type="ORF">ACFFU1_10710</name>
</gene>
<evidence type="ECO:0000313" key="2">
    <source>
        <dbReference type="Proteomes" id="UP001589590"/>
    </source>
</evidence>
<sequence length="68" mass="8057">MKKKNYSSLEEINTELHLLSLQRKIHMEELKLTKHQLKEDLSPANWINTALQGIKKYGILMLLRKIIK</sequence>
<name>A0ABV5H0F1_9FLAO</name>
<proteinExistence type="predicted"/>
<dbReference type="Pfam" id="PF19852">
    <property type="entry name" value="DUF6327"/>
    <property type="match status" value="1"/>
</dbReference>
<dbReference type="RefSeq" id="WP_290274305.1">
    <property type="nucleotide sequence ID" value="NZ_JAUFQP010000015.1"/>
</dbReference>
<organism evidence="1 2">
    <name type="scientific">Algibacter miyuki</name>
    <dbReference type="NCBI Taxonomy" id="1306933"/>
    <lineage>
        <taxon>Bacteria</taxon>
        <taxon>Pseudomonadati</taxon>
        <taxon>Bacteroidota</taxon>
        <taxon>Flavobacteriia</taxon>
        <taxon>Flavobacteriales</taxon>
        <taxon>Flavobacteriaceae</taxon>
        <taxon>Algibacter</taxon>
    </lineage>
</organism>
<protein>
    <submittedName>
        <fullName evidence="1">DUF6327 family protein</fullName>
    </submittedName>
</protein>